<protein>
    <recommendedName>
        <fullName evidence="1">AAA+ ATPase domain-containing protein</fullName>
    </recommendedName>
</protein>
<dbReference type="EMBL" id="SHBP01000003">
    <property type="protein sequence ID" value="RZO20799.1"/>
    <property type="molecule type" value="Genomic_DNA"/>
</dbReference>
<proteinExistence type="predicted"/>
<dbReference type="AlphaFoldDB" id="A0A520MHV5"/>
<dbReference type="InterPro" id="IPR049945">
    <property type="entry name" value="AAA_22"/>
</dbReference>
<dbReference type="Pfam" id="PF01471">
    <property type="entry name" value="PG_binding_1"/>
    <property type="match status" value="1"/>
</dbReference>
<accession>A0A520MHV5</accession>
<name>A0A520MHV5_9GAMM</name>
<evidence type="ECO:0000313" key="3">
    <source>
        <dbReference type="Proteomes" id="UP000315889"/>
    </source>
</evidence>
<dbReference type="SMART" id="SM00382">
    <property type="entry name" value="AAA"/>
    <property type="match status" value="1"/>
</dbReference>
<dbReference type="InterPro" id="IPR036366">
    <property type="entry name" value="PGBDSf"/>
</dbReference>
<dbReference type="GO" id="GO:0016887">
    <property type="term" value="F:ATP hydrolysis activity"/>
    <property type="evidence" value="ECO:0007669"/>
    <property type="project" value="InterPro"/>
</dbReference>
<sequence length="578" mass="63688">MSIYLQHFALKREPFSIVPDPGFLYPSHQHRQAVAHLKYGLDREGGFILLTGEVGTGKTTLTRTMLQRIPAHVRVAYVLNSKLNETDLLASICHELSIKLPEKKDLSFSKICIDALNQNLLASHAEGKKTLIVIEEAQNLSNDVLETLRLLSNLETNTQKLLHILLVAQPELIEILGQQDLRQLNQRVVSRFHLLPLDKAEVANYINHRLHHAGAGGPIFDAGCISVIFKLTKGVPRLINLICHQALLAAYSLGDRKVSAALVKDAASEIMGDLGDSGGSNKPILGLLVLTLVAVVSLNVPLFKEMIVPDLVTDAGLPAESVGLDIEEPRVIEQEALAVTAVSLPANLKDSEGVVPEKEFDIEVITEETFLVEQKLIQKSVSVPTNPLVNLFALWGVEVPEVYTFEELSALAEDNGLRAETLGQATIYNLTVVDRPGIVVLQKPSGLTKSQLLINVDETTVYLLEGGEIVLLDKKIFEERWTGTYVYLWQPPKDFLVLQAGDINKPALSWLQAKLGELSEESSNIISGGRYTEAVQQQVTEFQRQQNILADGIVGHQTLMRLNQLTDQKIPRLVGTDN</sequence>
<dbReference type="Gene3D" id="1.10.101.10">
    <property type="entry name" value="PGBD-like superfamily/PGBD"/>
    <property type="match status" value="1"/>
</dbReference>
<gene>
    <name evidence="2" type="ORF">EVB03_03560</name>
</gene>
<dbReference type="InterPro" id="IPR052026">
    <property type="entry name" value="ExeA_AAA_ATPase_DNA-bind"/>
</dbReference>
<reference evidence="2 3" key="1">
    <citation type="submission" date="2019-02" db="EMBL/GenBank/DDBJ databases">
        <title>Prokaryotic population dynamics and viral predation in marine succession experiment using metagenomics: the confinement effect.</title>
        <authorList>
            <person name="Haro-Moreno J.M."/>
            <person name="Rodriguez-Valera F."/>
            <person name="Lopez-Perez M."/>
        </authorList>
    </citation>
    <scope>NUCLEOTIDE SEQUENCE [LARGE SCALE GENOMIC DNA]</scope>
    <source>
        <strain evidence="2">MED-G170</strain>
    </source>
</reference>
<dbReference type="SUPFAM" id="SSF47090">
    <property type="entry name" value="PGBD-like"/>
    <property type="match status" value="1"/>
</dbReference>
<dbReference type="PANTHER" id="PTHR35894">
    <property type="entry name" value="GENERAL SECRETION PATHWAY PROTEIN A-RELATED"/>
    <property type="match status" value="1"/>
</dbReference>
<dbReference type="Gene3D" id="3.40.50.300">
    <property type="entry name" value="P-loop containing nucleotide triphosphate hydrolases"/>
    <property type="match status" value="1"/>
</dbReference>
<organism evidence="2 3">
    <name type="scientific">SAR92 clade bacterium</name>
    <dbReference type="NCBI Taxonomy" id="2315479"/>
    <lineage>
        <taxon>Bacteria</taxon>
        <taxon>Pseudomonadati</taxon>
        <taxon>Pseudomonadota</taxon>
        <taxon>Gammaproteobacteria</taxon>
        <taxon>Cellvibrionales</taxon>
        <taxon>Porticoccaceae</taxon>
        <taxon>SAR92 clade</taxon>
    </lineage>
</organism>
<dbReference type="InterPro" id="IPR003593">
    <property type="entry name" value="AAA+_ATPase"/>
</dbReference>
<dbReference type="Pfam" id="PF13401">
    <property type="entry name" value="AAA_22"/>
    <property type="match status" value="1"/>
</dbReference>
<evidence type="ECO:0000259" key="1">
    <source>
        <dbReference type="SMART" id="SM00382"/>
    </source>
</evidence>
<feature type="domain" description="AAA+ ATPase" evidence="1">
    <location>
        <begin position="44"/>
        <end position="200"/>
    </location>
</feature>
<dbReference type="InterPro" id="IPR036365">
    <property type="entry name" value="PGBD-like_sf"/>
</dbReference>
<dbReference type="PANTHER" id="PTHR35894:SF1">
    <property type="entry name" value="PHOSPHORIBULOKINASE _ URIDINE KINASE FAMILY"/>
    <property type="match status" value="1"/>
</dbReference>
<evidence type="ECO:0000313" key="2">
    <source>
        <dbReference type="EMBL" id="RZO20799.1"/>
    </source>
</evidence>
<dbReference type="InterPro" id="IPR002477">
    <property type="entry name" value="Peptidoglycan-bd-like"/>
</dbReference>
<dbReference type="InterPro" id="IPR027417">
    <property type="entry name" value="P-loop_NTPase"/>
</dbReference>
<dbReference type="SUPFAM" id="SSF52540">
    <property type="entry name" value="P-loop containing nucleoside triphosphate hydrolases"/>
    <property type="match status" value="1"/>
</dbReference>
<dbReference type="Gene3D" id="3.90.70.10">
    <property type="entry name" value="Cysteine proteinases"/>
    <property type="match status" value="1"/>
</dbReference>
<dbReference type="Proteomes" id="UP000315889">
    <property type="component" value="Unassembled WGS sequence"/>
</dbReference>
<comment type="caution">
    <text evidence="2">The sequence shown here is derived from an EMBL/GenBank/DDBJ whole genome shotgun (WGS) entry which is preliminary data.</text>
</comment>